<dbReference type="InterPro" id="IPR045081">
    <property type="entry name" value="AN32"/>
</dbReference>
<dbReference type="SUPFAM" id="SSF52058">
    <property type="entry name" value="L domain-like"/>
    <property type="match status" value="1"/>
</dbReference>
<dbReference type="PANTHER" id="PTHR11375:SF0">
    <property type="entry name" value="ACIDIC LEUCINE-RICH NUCLEAR PHOSPHOPROTEIN 32 FAMILY MEMBER A"/>
    <property type="match status" value="1"/>
</dbReference>
<feature type="compositionally biased region" description="Acidic residues" evidence="4">
    <location>
        <begin position="226"/>
        <end position="254"/>
    </location>
</feature>
<sequence>MKKRIELERRGKDPSEISELNLDNSRATQIEGLTDEYTSLSSLSLISVGLTTLKGFPSLPKLLKLELSENRITSGLNALTGCPGITHLNLSNNRIKDLESLDPLKSFSNMTHLDLFNNDVCKIQDYRTKVFALIPSLKFLDGYDVEENEAEESDSESYEGGAPNGANSASKDEEDLEDEDISDEEEDELGEGEEEDLEEEEEDELEDEEEEEGPGLASIYNTNFNDVEDGDYQCNEDGEEPEDDEPEDLEDEEAPKEKRRKLKDQEDDGGGK</sequence>
<keyword evidence="2" id="KW-0677">Repeat</keyword>
<evidence type="ECO:0000256" key="1">
    <source>
        <dbReference type="ARBA" id="ARBA00022614"/>
    </source>
</evidence>
<evidence type="ECO:0000256" key="3">
    <source>
        <dbReference type="ARBA" id="ARBA00025777"/>
    </source>
</evidence>
<protein>
    <submittedName>
        <fullName evidence="5">Acidic leucine-rich nuclear phosphoprotein 32 family member A</fullName>
    </submittedName>
</protein>
<comment type="similarity">
    <text evidence="3">Belongs to the ANP32 family.</text>
</comment>
<dbReference type="FunFam" id="3.80.10.10:FF:000131">
    <property type="entry name" value="acidic leucine-rich nuclear phosphoprotein 32-related protein-like"/>
    <property type="match status" value="1"/>
</dbReference>
<evidence type="ECO:0000313" key="5">
    <source>
        <dbReference type="EMBL" id="ACO15111.1"/>
    </source>
</evidence>
<proteinExistence type="evidence at transcript level"/>
<reference evidence="5" key="1">
    <citation type="submission" date="2009-03" db="EMBL/GenBank/DDBJ databases">
        <title>Caligus clemensi ESTs and full-length cDNAs.</title>
        <authorList>
            <person name="Yasuike M."/>
            <person name="von Schalburg K."/>
            <person name="Cooper G."/>
            <person name="Leong J."/>
            <person name="Jones S.R.M."/>
            <person name="Koop B.F."/>
        </authorList>
    </citation>
    <scope>NUCLEOTIDE SEQUENCE</scope>
    <source>
        <tissue evidence="5">Whole</tissue>
    </source>
</reference>
<gene>
    <name evidence="5" type="primary">AN32A</name>
</gene>
<keyword evidence="1" id="KW-0433">Leucine-rich repeat</keyword>
<dbReference type="AlphaFoldDB" id="C1C1F8"/>
<dbReference type="PROSITE" id="PS51450">
    <property type="entry name" value="LRR"/>
    <property type="match status" value="1"/>
</dbReference>
<dbReference type="PANTHER" id="PTHR11375">
    <property type="entry name" value="ACIDIC LEUCINE-RICH NUCLEAR PHOSPHOPROTEIN 32"/>
    <property type="match status" value="1"/>
</dbReference>
<dbReference type="InterPro" id="IPR032675">
    <property type="entry name" value="LRR_dom_sf"/>
</dbReference>
<dbReference type="GO" id="GO:0042393">
    <property type="term" value="F:histone binding"/>
    <property type="evidence" value="ECO:0007669"/>
    <property type="project" value="TreeGrafter"/>
</dbReference>
<dbReference type="GO" id="GO:0005634">
    <property type="term" value="C:nucleus"/>
    <property type="evidence" value="ECO:0007669"/>
    <property type="project" value="TreeGrafter"/>
</dbReference>
<dbReference type="InterPro" id="IPR001611">
    <property type="entry name" value="Leu-rich_rpt"/>
</dbReference>
<feature type="region of interest" description="Disordered" evidence="4">
    <location>
        <begin position="147"/>
        <end position="272"/>
    </location>
</feature>
<dbReference type="EMBL" id="BT080687">
    <property type="protein sequence ID" value="ACO15111.1"/>
    <property type="molecule type" value="mRNA"/>
</dbReference>
<name>C1C1F8_CALCM</name>
<accession>C1C1F8</accession>
<dbReference type="Gene3D" id="3.80.10.10">
    <property type="entry name" value="Ribonuclease Inhibitor"/>
    <property type="match status" value="1"/>
</dbReference>
<dbReference type="Pfam" id="PF14580">
    <property type="entry name" value="LRR_9"/>
    <property type="match status" value="1"/>
</dbReference>
<feature type="compositionally biased region" description="Acidic residues" evidence="4">
    <location>
        <begin position="147"/>
        <end position="157"/>
    </location>
</feature>
<evidence type="ECO:0000256" key="2">
    <source>
        <dbReference type="ARBA" id="ARBA00022737"/>
    </source>
</evidence>
<feature type="compositionally biased region" description="Acidic residues" evidence="4">
    <location>
        <begin position="172"/>
        <end position="213"/>
    </location>
</feature>
<organism evidence="5">
    <name type="scientific">Caligus clemensi</name>
    <name type="common">Sea louse</name>
    <dbReference type="NCBI Taxonomy" id="344056"/>
    <lineage>
        <taxon>Eukaryota</taxon>
        <taxon>Metazoa</taxon>
        <taxon>Ecdysozoa</taxon>
        <taxon>Arthropoda</taxon>
        <taxon>Crustacea</taxon>
        <taxon>Multicrustacea</taxon>
        <taxon>Hexanauplia</taxon>
        <taxon>Copepoda</taxon>
        <taxon>Siphonostomatoida</taxon>
        <taxon>Caligidae</taxon>
        <taxon>Caligus</taxon>
    </lineage>
</organism>
<evidence type="ECO:0000256" key="4">
    <source>
        <dbReference type="SAM" id="MobiDB-lite"/>
    </source>
</evidence>